<keyword evidence="6" id="KW-1185">Reference proteome</keyword>
<keyword evidence="3" id="KW-0326">Glycosidase</keyword>
<evidence type="ECO:0000313" key="6">
    <source>
        <dbReference type="Proteomes" id="UP000262073"/>
    </source>
</evidence>
<dbReference type="Proteomes" id="UP000262073">
    <property type="component" value="Chromosome"/>
</dbReference>
<feature type="domain" description="Glycoside hydrolase family 2" evidence="4">
    <location>
        <begin position="3"/>
        <end position="69"/>
    </location>
</feature>
<evidence type="ECO:0000313" key="5">
    <source>
        <dbReference type="EMBL" id="AXR08057.1"/>
    </source>
</evidence>
<dbReference type="KEGG" id="salm:D0Y50_17885"/>
<evidence type="ECO:0000256" key="1">
    <source>
        <dbReference type="ARBA" id="ARBA00007401"/>
    </source>
</evidence>
<accession>A0A346NRA0</accession>
<dbReference type="GO" id="GO:0016798">
    <property type="term" value="F:hydrolase activity, acting on glycosyl bonds"/>
    <property type="evidence" value="ECO:0007669"/>
    <property type="project" value="UniProtKB-KW"/>
</dbReference>
<sequence>MTDKIAIRLERTGERVATDTAAAIDFIPFHSASRHFFSGKALTVVRAKHAKPGRTTVGVTVKELPPQQVFLTGIH</sequence>
<organism evidence="5 6">
    <name type="scientific">Salinimonas sediminis</name>
    <dbReference type="NCBI Taxonomy" id="2303538"/>
    <lineage>
        <taxon>Bacteria</taxon>
        <taxon>Pseudomonadati</taxon>
        <taxon>Pseudomonadota</taxon>
        <taxon>Gammaproteobacteria</taxon>
        <taxon>Alteromonadales</taxon>
        <taxon>Alteromonadaceae</taxon>
        <taxon>Alteromonas/Salinimonas group</taxon>
        <taxon>Salinimonas</taxon>
    </lineage>
</organism>
<evidence type="ECO:0000256" key="3">
    <source>
        <dbReference type="ARBA" id="ARBA00023295"/>
    </source>
</evidence>
<proteinExistence type="inferred from homology"/>
<dbReference type="RefSeq" id="WP_117318281.1">
    <property type="nucleotide sequence ID" value="NZ_CP031769.1"/>
</dbReference>
<comment type="similarity">
    <text evidence="1">Belongs to the glycosyl hydrolase 2 family.</text>
</comment>
<reference evidence="5 6" key="1">
    <citation type="submission" date="2018-08" db="EMBL/GenBank/DDBJ databases">
        <title>Salinimonas sediminis sp. nov., a piezophilic bacterium isolated from a deep-sea sediment sample from the New Britain Trench.</title>
        <authorList>
            <person name="Cao J."/>
        </authorList>
    </citation>
    <scope>NUCLEOTIDE SEQUENCE [LARGE SCALE GENOMIC DNA]</scope>
    <source>
        <strain evidence="5 6">N102</strain>
    </source>
</reference>
<protein>
    <recommendedName>
        <fullName evidence="4">Glycoside hydrolase family 2 domain-containing protein</fullName>
    </recommendedName>
</protein>
<dbReference type="AlphaFoldDB" id="A0A346NRA0"/>
<dbReference type="Pfam" id="PF18565">
    <property type="entry name" value="Glyco_hydro2_C5"/>
    <property type="match status" value="1"/>
</dbReference>
<keyword evidence="2" id="KW-0378">Hydrolase</keyword>
<dbReference type="InterPro" id="IPR040605">
    <property type="entry name" value="Glyco_hydro2_dom5"/>
</dbReference>
<dbReference type="EMBL" id="CP031769">
    <property type="protein sequence ID" value="AXR08057.1"/>
    <property type="molecule type" value="Genomic_DNA"/>
</dbReference>
<evidence type="ECO:0000256" key="2">
    <source>
        <dbReference type="ARBA" id="ARBA00022801"/>
    </source>
</evidence>
<dbReference type="InterPro" id="IPR013783">
    <property type="entry name" value="Ig-like_fold"/>
</dbReference>
<gene>
    <name evidence="5" type="ORF">D0Y50_17885</name>
</gene>
<name>A0A346NRA0_9ALTE</name>
<dbReference type="Gene3D" id="2.60.40.10">
    <property type="entry name" value="Immunoglobulins"/>
    <property type="match status" value="1"/>
</dbReference>
<evidence type="ECO:0000259" key="4">
    <source>
        <dbReference type="Pfam" id="PF18565"/>
    </source>
</evidence>